<sequence>MAGVGEAAAIIGLINTAAQLSKAVTDIASRYKIARRQIETFGREVGILGDILGQLYRLLGKDHLKEDAEVYSVTVTILDQCSAFFSELDIYKDALYSRPGSVRNLTFRGKTKWVFEAAELEYLRARLESMKTNMLLMMTMQCLHDSDRSHIDQTVQSLSIQSDAWARRLESLEKEAMMPSSTGGVPAINRMSISVVDTAESARSTRDSKLSLYGHLSYYEKILDPREGAFAMALETQTDHSLASKIFESHLALSYLNYDAGPTVIHMGPKF</sequence>
<accession>A0ABR4A8L1</accession>
<dbReference type="InterPro" id="IPR039327">
    <property type="entry name" value="CON7-like"/>
</dbReference>
<keyword evidence="2" id="KW-1185">Reference proteome</keyword>
<dbReference type="PANTHER" id="PTHR36167">
    <property type="entry name" value="C2H2 FINGER DOMAIN TRANSCRIPTION FACTOR (EUROFUNG)-RELATED"/>
    <property type="match status" value="1"/>
</dbReference>
<dbReference type="PANTHER" id="PTHR36167:SF3">
    <property type="entry name" value="C2H2 FINGER DOMAIN TRANSCRIPTION FACTOR (EUROFUNG)-RELATED"/>
    <property type="match status" value="1"/>
</dbReference>
<gene>
    <name evidence="1" type="ORF">N7G274_005216</name>
</gene>
<dbReference type="Proteomes" id="UP001590950">
    <property type="component" value="Unassembled WGS sequence"/>
</dbReference>
<evidence type="ECO:0008006" key="3">
    <source>
        <dbReference type="Google" id="ProtNLM"/>
    </source>
</evidence>
<proteinExistence type="predicted"/>
<dbReference type="EMBL" id="JBEFKJ010000015">
    <property type="protein sequence ID" value="KAL2042028.1"/>
    <property type="molecule type" value="Genomic_DNA"/>
</dbReference>
<comment type="caution">
    <text evidence="1">The sequence shown here is derived from an EMBL/GenBank/DDBJ whole genome shotgun (WGS) entry which is preliminary data.</text>
</comment>
<organism evidence="1 2">
    <name type="scientific">Stereocaulon virgatum</name>
    <dbReference type="NCBI Taxonomy" id="373712"/>
    <lineage>
        <taxon>Eukaryota</taxon>
        <taxon>Fungi</taxon>
        <taxon>Dikarya</taxon>
        <taxon>Ascomycota</taxon>
        <taxon>Pezizomycotina</taxon>
        <taxon>Lecanoromycetes</taxon>
        <taxon>OSLEUM clade</taxon>
        <taxon>Lecanoromycetidae</taxon>
        <taxon>Lecanorales</taxon>
        <taxon>Lecanorineae</taxon>
        <taxon>Stereocaulaceae</taxon>
        <taxon>Stereocaulon</taxon>
    </lineage>
</organism>
<evidence type="ECO:0000313" key="1">
    <source>
        <dbReference type="EMBL" id="KAL2042028.1"/>
    </source>
</evidence>
<reference evidence="1 2" key="1">
    <citation type="submission" date="2024-09" db="EMBL/GenBank/DDBJ databases">
        <title>Rethinking Asexuality: The Enigmatic Case of Functional Sexual Genes in Lepraria (Stereocaulaceae).</title>
        <authorList>
            <person name="Doellman M."/>
            <person name="Sun Y."/>
            <person name="Barcenas-Pena A."/>
            <person name="Lumbsch H.T."/>
            <person name="Grewe F."/>
        </authorList>
    </citation>
    <scope>NUCLEOTIDE SEQUENCE [LARGE SCALE GENOMIC DNA]</scope>
    <source>
        <strain evidence="1 2">Mercado 3170</strain>
    </source>
</reference>
<protein>
    <recommendedName>
        <fullName evidence="3">Fungal N-terminal domain-containing protein</fullName>
    </recommendedName>
</protein>
<name>A0ABR4A8L1_9LECA</name>
<evidence type="ECO:0000313" key="2">
    <source>
        <dbReference type="Proteomes" id="UP001590950"/>
    </source>
</evidence>